<feature type="transmembrane region" description="Helical" evidence="10">
    <location>
        <begin position="107"/>
        <end position="130"/>
    </location>
</feature>
<evidence type="ECO:0000256" key="9">
    <source>
        <dbReference type="ARBA" id="ARBA00023180"/>
    </source>
</evidence>
<dbReference type="PANTHER" id="PTHR12929">
    <property type="entry name" value="SOLUTE CARRIER FAMILY 52"/>
    <property type="match status" value="1"/>
</dbReference>
<feature type="transmembrane region" description="Helical" evidence="10">
    <location>
        <begin position="73"/>
        <end position="95"/>
    </location>
</feature>
<comment type="caution">
    <text evidence="11">The sequence shown here is derived from an EMBL/GenBank/DDBJ whole genome shotgun (WGS) entry which is preliminary data.</text>
</comment>
<protein>
    <recommendedName>
        <fullName evidence="10">Riboflavin transporter</fullName>
    </recommendedName>
</protein>
<keyword evidence="12" id="KW-1185">Reference proteome</keyword>
<dbReference type="InterPro" id="IPR009357">
    <property type="entry name" value="Riboflavin_transptr"/>
</dbReference>
<comment type="catalytic activity">
    <reaction evidence="1 10">
        <text>riboflavin(in) = riboflavin(out)</text>
        <dbReference type="Rhea" id="RHEA:35015"/>
        <dbReference type="ChEBI" id="CHEBI:57986"/>
    </reaction>
</comment>
<dbReference type="GO" id="GO:0032217">
    <property type="term" value="F:riboflavin transmembrane transporter activity"/>
    <property type="evidence" value="ECO:0007669"/>
    <property type="project" value="UniProtKB-UniRule"/>
</dbReference>
<feature type="transmembrane region" description="Helical" evidence="10">
    <location>
        <begin position="286"/>
        <end position="305"/>
    </location>
</feature>
<feature type="transmembrane region" description="Helical" evidence="10">
    <location>
        <begin position="381"/>
        <end position="401"/>
    </location>
</feature>
<evidence type="ECO:0000256" key="6">
    <source>
        <dbReference type="ARBA" id="ARBA00022692"/>
    </source>
</evidence>
<feature type="transmembrane region" description="Helical" evidence="10">
    <location>
        <begin position="42"/>
        <end position="61"/>
    </location>
</feature>
<evidence type="ECO:0000256" key="7">
    <source>
        <dbReference type="ARBA" id="ARBA00022989"/>
    </source>
</evidence>
<keyword evidence="7 10" id="KW-1133">Transmembrane helix</keyword>
<dbReference type="PANTHER" id="PTHR12929:SF4">
    <property type="entry name" value="SOLUTE CARRIER FAMILY 52, RIBOFLAVIN TRANSPORTER, MEMBER 3"/>
    <property type="match status" value="1"/>
</dbReference>
<evidence type="ECO:0000256" key="8">
    <source>
        <dbReference type="ARBA" id="ARBA00023136"/>
    </source>
</evidence>
<keyword evidence="6 10" id="KW-0812">Transmembrane</keyword>
<evidence type="ECO:0000313" key="12">
    <source>
        <dbReference type="Proteomes" id="UP000525205"/>
    </source>
</evidence>
<feature type="non-terminal residue" evidence="11">
    <location>
        <position position="453"/>
    </location>
</feature>
<evidence type="ECO:0000256" key="1">
    <source>
        <dbReference type="ARBA" id="ARBA00000215"/>
    </source>
</evidence>
<keyword evidence="4 10" id="KW-0813">Transport</keyword>
<reference evidence="11 12" key="1">
    <citation type="submission" date="2019-09" db="EMBL/GenBank/DDBJ databases">
        <title>Bird 10,000 Genomes (B10K) Project - Family phase.</title>
        <authorList>
            <person name="Zhang G."/>
        </authorList>
    </citation>
    <scope>NUCLEOTIDE SEQUENCE [LARGE SCALE GENOMIC DNA]</scope>
    <source>
        <strain evidence="11">B10K-CU-031-03</strain>
        <tissue evidence="11">Muscle</tissue>
    </source>
</reference>
<dbReference type="Proteomes" id="UP000525205">
    <property type="component" value="Unassembled WGS sequence"/>
</dbReference>
<gene>
    <name evidence="11" type="primary">Slc52a3</name>
    <name evidence="11" type="ORF">COCCOC_R13764</name>
</gene>
<dbReference type="Pfam" id="PF06237">
    <property type="entry name" value="SLC52_ribofla_tr"/>
    <property type="match status" value="1"/>
</dbReference>
<dbReference type="EMBL" id="VWPP01000641">
    <property type="protein sequence ID" value="NXE82697.1"/>
    <property type="molecule type" value="Genomic_DNA"/>
</dbReference>
<feature type="transmembrane region" description="Helical" evidence="10">
    <location>
        <begin position="346"/>
        <end position="369"/>
    </location>
</feature>
<evidence type="ECO:0000256" key="5">
    <source>
        <dbReference type="ARBA" id="ARBA00022475"/>
    </source>
</evidence>
<dbReference type="AlphaFoldDB" id="A0A7K8PTI8"/>
<comment type="function">
    <text evidence="10">Plasma membrane transporter mediating the uptake by cells of the water soluble vitamin B2/riboflavin that plays a key role in biochemical oxidation-reduction reactions of the carbohydrate, lipid, and amino acid metabolism.</text>
</comment>
<organism evidence="11 12">
    <name type="scientific">Cochlearius cochlearius</name>
    <name type="common">Boat-billed heron</name>
    <dbReference type="NCBI Taxonomy" id="110676"/>
    <lineage>
        <taxon>Eukaryota</taxon>
        <taxon>Metazoa</taxon>
        <taxon>Chordata</taxon>
        <taxon>Craniata</taxon>
        <taxon>Vertebrata</taxon>
        <taxon>Euteleostomi</taxon>
        <taxon>Archelosauria</taxon>
        <taxon>Archosauria</taxon>
        <taxon>Dinosauria</taxon>
        <taxon>Saurischia</taxon>
        <taxon>Theropoda</taxon>
        <taxon>Coelurosauria</taxon>
        <taxon>Aves</taxon>
        <taxon>Neognathae</taxon>
        <taxon>Neoaves</taxon>
        <taxon>Aequornithes</taxon>
        <taxon>Pelecaniformes</taxon>
        <taxon>Ardeidae</taxon>
        <taxon>Cochlearius</taxon>
    </lineage>
</organism>
<evidence type="ECO:0000256" key="2">
    <source>
        <dbReference type="ARBA" id="ARBA00004651"/>
    </source>
</evidence>
<evidence type="ECO:0000313" key="11">
    <source>
        <dbReference type="EMBL" id="NXE82697.1"/>
    </source>
</evidence>
<feature type="non-terminal residue" evidence="11">
    <location>
        <position position="1"/>
    </location>
</feature>
<comment type="similarity">
    <text evidence="3 10">Belongs to the riboflavin transporter family.</text>
</comment>
<evidence type="ECO:0000256" key="4">
    <source>
        <dbReference type="ARBA" id="ARBA00022448"/>
    </source>
</evidence>
<keyword evidence="9" id="KW-0325">Glycoprotein</keyword>
<accession>A0A7K8PTI8</accession>
<keyword evidence="8 10" id="KW-0472">Membrane</keyword>
<name>A0A7K8PTI8_COCCO</name>
<comment type="subcellular location">
    <subcellularLocation>
        <location evidence="2 10">Cell membrane</location>
        <topology evidence="2 10">Multi-pass membrane protein</topology>
    </subcellularLocation>
</comment>
<keyword evidence="5 10" id="KW-1003">Cell membrane</keyword>
<evidence type="ECO:0000256" key="3">
    <source>
        <dbReference type="ARBA" id="ARBA00006366"/>
    </source>
</evidence>
<proteinExistence type="inferred from homology"/>
<feature type="transmembrane region" description="Helical" evidence="10">
    <location>
        <begin position="317"/>
        <end position="339"/>
    </location>
</feature>
<feature type="transmembrane region" description="Helical" evidence="10">
    <location>
        <begin position="413"/>
        <end position="435"/>
    </location>
</feature>
<feature type="transmembrane region" description="Helical" evidence="10">
    <location>
        <begin position="201"/>
        <end position="221"/>
    </location>
</feature>
<evidence type="ECO:0000256" key="10">
    <source>
        <dbReference type="RuleBase" id="RU368035"/>
    </source>
</evidence>
<sequence length="453" mass="49043">MTLLTHLLACAFGTGSWVAINGLWVELPLLVTVLPEQWDLPSYITIIIQMANVGPLFVTLMHHFRPGLLKEVAVIYVVVSVGVVACLLLAFLWNYTSLIAGRPHSTAFLFLTFFLALVDCTSSVTFLPFMMQLQPQYLTTFFIGEGLSGLIPALIALGQGSGISSCVNVTQVVNITTGSETVETTTSLVQTHNLPANFSTLLFFLLMTVMMLACLLAFFFLTRQPKVWELSQQQLFPSSIMLSSFDQIPSEGAGSRLSGGCPCPKDAKGHRDILPQVSYPLAKLTFIYLLIAWVSALTNGVLPSVQSYSCLPYGNTAYHLAATLSSMANPLACIVAMVLPSRSLALLGILTISGMGFGAYNMAIAAMSPCPLLQHSQWGDAIIVLSWVLFTGTLSYVKVMAGVILRSRSRSALVWYGAAEQLGSLLGALLMFPLVNVYSFFKSADYCILQCPA</sequence>
<feature type="transmembrane region" description="Helical" evidence="10">
    <location>
        <begin position="137"/>
        <end position="157"/>
    </location>
</feature>
<dbReference type="GO" id="GO:0005886">
    <property type="term" value="C:plasma membrane"/>
    <property type="evidence" value="ECO:0007669"/>
    <property type="project" value="UniProtKB-SubCell"/>
</dbReference>